<evidence type="ECO:0000313" key="9">
    <source>
        <dbReference type="Proteomes" id="UP000192578"/>
    </source>
</evidence>
<accession>A0A1W0X3N2</accession>
<feature type="transmembrane region" description="Helical" evidence="6">
    <location>
        <begin position="154"/>
        <end position="175"/>
    </location>
</feature>
<gene>
    <name evidence="8" type="ORF">BV898_03971</name>
</gene>
<feature type="transmembrane region" description="Helical" evidence="6">
    <location>
        <begin position="249"/>
        <end position="269"/>
    </location>
</feature>
<evidence type="ECO:0000313" key="8">
    <source>
        <dbReference type="EMBL" id="OQV22125.1"/>
    </source>
</evidence>
<comment type="caution">
    <text evidence="8">The sequence shown here is derived from an EMBL/GenBank/DDBJ whole genome shotgun (WGS) entry which is preliminary data.</text>
</comment>
<dbReference type="InterPro" id="IPR050930">
    <property type="entry name" value="MFS_Vesicular_Transporter"/>
</dbReference>
<keyword evidence="3 6" id="KW-0812">Transmembrane</keyword>
<dbReference type="Pfam" id="PF07690">
    <property type="entry name" value="MFS_1"/>
    <property type="match status" value="1"/>
</dbReference>
<dbReference type="AlphaFoldDB" id="A0A1W0X3N2"/>
<feature type="transmembrane region" description="Helical" evidence="6">
    <location>
        <begin position="385"/>
        <end position="404"/>
    </location>
</feature>
<dbReference type="EMBL" id="MTYJ01000019">
    <property type="protein sequence ID" value="OQV22125.1"/>
    <property type="molecule type" value="Genomic_DNA"/>
</dbReference>
<feature type="transmembrane region" description="Helical" evidence="6">
    <location>
        <begin position="88"/>
        <end position="111"/>
    </location>
</feature>
<reference evidence="9" key="1">
    <citation type="submission" date="2017-01" db="EMBL/GenBank/DDBJ databases">
        <title>Comparative genomics of anhydrobiosis in the tardigrade Hypsibius dujardini.</title>
        <authorList>
            <person name="Yoshida Y."/>
            <person name="Koutsovoulos G."/>
            <person name="Laetsch D."/>
            <person name="Stevens L."/>
            <person name="Kumar S."/>
            <person name="Horikawa D."/>
            <person name="Ishino K."/>
            <person name="Komine S."/>
            <person name="Tomita M."/>
            <person name="Blaxter M."/>
            <person name="Arakawa K."/>
        </authorList>
    </citation>
    <scope>NUCLEOTIDE SEQUENCE [LARGE SCALE GENOMIC DNA]</scope>
    <source>
        <strain evidence="9">Z151</strain>
    </source>
</reference>
<evidence type="ECO:0000256" key="5">
    <source>
        <dbReference type="ARBA" id="ARBA00023136"/>
    </source>
</evidence>
<evidence type="ECO:0000256" key="3">
    <source>
        <dbReference type="ARBA" id="ARBA00022692"/>
    </source>
</evidence>
<dbReference type="PANTHER" id="PTHR23506">
    <property type="entry name" value="GH10249P"/>
    <property type="match status" value="1"/>
</dbReference>
<proteinExistence type="predicted"/>
<dbReference type="InterPro" id="IPR011701">
    <property type="entry name" value="MFS"/>
</dbReference>
<feature type="domain" description="Major facilitator superfamily (MFS) profile" evidence="7">
    <location>
        <begin position="89"/>
        <end position="484"/>
    </location>
</feature>
<dbReference type="OrthoDB" id="446368at2759"/>
<dbReference type="Gene3D" id="1.20.1250.20">
    <property type="entry name" value="MFS general substrate transporter like domains"/>
    <property type="match status" value="2"/>
</dbReference>
<evidence type="ECO:0000259" key="7">
    <source>
        <dbReference type="PROSITE" id="PS50850"/>
    </source>
</evidence>
<feature type="transmembrane region" description="Helical" evidence="6">
    <location>
        <begin position="123"/>
        <end position="142"/>
    </location>
</feature>
<evidence type="ECO:0000256" key="4">
    <source>
        <dbReference type="ARBA" id="ARBA00022989"/>
    </source>
</evidence>
<evidence type="ECO:0000256" key="1">
    <source>
        <dbReference type="ARBA" id="ARBA00004141"/>
    </source>
</evidence>
<keyword evidence="5 6" id="KW-0472">Membrane</keyword>
<dbReference type="InterPro" id="IPR020846">
    <property type="entry name" value="MFS_dom"/>
</dbReference>
<feature type="transmembrane region" description="Helical" evidence="6">
    <location>
        <begin position="355"/>
        <end position="373"/>
    </location>
</feature>
<evidence type="ECO:0000256" key="2">
    <source>
        <dbReference type="ARBA" id="ARBA00022448"/>
    </source>
</evidence>
<keyword evidence="4 6" id="KW-1133">Transmembrane helix</keyword>
<dbReference type="PANTHER" id="PTHR23506:SF26">
    <property type="entry name" value="MFS-TYPE TRANSPORTER SLC18B1"/>
    <property type="match status" value="1"/>
</dbReference>
<dbReference type="PROSITE" id="PS50850">
    <property type="entry name" value="MFS"/>
    <property type="match status" value="1"/>
</dbReference>
<dbReference type="InterPro" id="IPR036259">
    <property type="entry name" value="MFS_trans_sf"/>
</dbReference>
<name>A0A1W0X3N2_HYPEX</name>
<feature type="transmembrane region" description="Helical" evidence="6">
    <location>
        <begin position="457"/>
        <end position="481"/>
    </location>
</feature>
<organism evidence="8 9">
    <name type="scientific">Hypsibius exemplaris</name>
    <name type="common">Freshwater tardigrade</name>
    <dbReference type="NCBI Taxonomy" id="2072580"/>
    <lineage>
        <taxon>Eukaryota</taxon>
        <taxon>Metazoa</taxon>
        <taxon>Ecdysozoa</taxon>
        <taxon>Tardigrada</taxon>
        <taxon>Eutardigrada</taxon>
        <taxon>Parachela</taxon>
        <taxon>Hypsibioidea</taxon>
        <taxon>Hypsibiidae</taxon>
        <taxon>Hypsibius</taxon>
    </lineage>
</organism>
<sequence>MFSRKSSSHNLLFRKPLTRAVSVPHISTIQEEYDHDELYEPLSYQGVPSASSAPVFKTTPRSFFHRQPIIVVAGGLQWFKQMSRRRKMIIVILCLANFAATVFYSCIAPFFPSYAVDKGATETEVGLLFGCFQLVIFLVSPLWGRWMSKIGAKFLFVTGLTVTGVAAILMGFLEYCPPGRAFIITCFAIRIVDAVGVSAFMTACFTIIASEFPEAISTMFGACETFNGLGYTLGPPIGGFLFQLGGFKLPFFVPGGLVCCCGLASWLLFPSFEDSERTGDLSYGKYFSIPGVWITLMSVFAATLGLGFLDAMYGPHLEGFGISPSAVGAVFLLPSLLYFICAPFLGSFIDRRGHALEFMVFGAIVSGVCYLFMGPAPFLGLTGKLYVLIIANVLLGLGTCAQLIPPFGKNLEVIINAGFEDTFDTHGMVSGALSSATALGAFVGPSAGGFAVEYFGFSWAVTGISAVQLLVTIVTLSFFIFEQRRTRRAIAVFYEDDDEDEDEDEARSLLVTQDLHTFGSA</sequence>
<feature type="transmembrane region" description="Helical" evidence="6">
    <location>
        <begin position="289"/>
        <end position="313"/>
    </location>
</feature>
<feature type="transmembrane region" description="Helical" evidence="6">
    <location>
        <begin position="181"/>
        <end position="209"/>
    </location>
</feature>
<keyword evidence="9" id="KW-1185">Reference proteome</keyword>
<keyword evidence="2" id="KW-0813">Transport</keyword>
<dbReference type="SUPFAM" id="SSF103473">
    <property type="entry name" value="MFS general substrate transporter"/>
    <property type="match status" value="1"/>
</dbReference>
<dbReference type="GO" id="GO:0016020">
    <property type="term" value="C:membrane"/>
    <property type="evidence" value="ECO:0007669"/>
    <property type="project" value="UniProtKB-SubCell"/>
</dbReference>
<feature type="transmembrane region" description="Helical" evidence="6">
    <location>
        <begin position="325"/>
        <end position="349"/>
    </location>
</feature>
<dbReference type="GO" id="GO:0022857">
    <property type="term" value="F:transmembrane transporter activity"/>
    <property type="evidence" value="ECO:0007669"/>
    <property type="project" value="InterPro"/>
</dbReference>
<dbReference type="Proteomes" id="UP000192578">
    <property type="component" value="Unassembled WGS sequence"/>
</dbReference>
<evidence type="ECO:0000256" key="6">
    <source>
        <dbReference type="SAM" id="Phobius"/>
    </source>
</evidence>
<comment type="subcellular location">
    <subcellularLocation>
        <location evidence="1">Membrane</location>
        <topology evidence="1">Multi-pass membrane protein</topology>
    </subcellularLocation>
</comment>
<protein>
    <submittedName>
        <fullName evidence="8">MFS-type transporter SLC18B1</fullName>
    </submittedName>
</protein>